<name>A0A699YMW0_HAELA</name>
<sequence>MALLLGVPELVLAEDIKHPKVSEPVAAAA</sequence>
<protein>
    <submittedName>
        <fullName evidence="1">Uncharacterized protein</fullName>
    </submittedName>
</protein>
<organism evidence="1 2">
    <name type="scientific">Haematococcus lacustris</name>
    <name type="common">Green alga</name>
    <name type="synonym">Haematococcus pluvialis</name>
    <dbReference type="NCBI Taxonomy" id="44745"/>
    <lineage>
        <taxon>Eukaryota</taxon>
        <taxon>Viridiplantae</taxon>
        <taxon>Chlorophyta</taxon>
        <taxon>core chlorophytes</taxon>
        <taxon>Chlorophyceae</taxon>
        <taxon>CS clade</taxon>
        <taxon>Chlamydomonadales</taxon>
        <taxon>Haematococcaceae</taxon>
        <taxon>Haematococcus</taxon>
    </lineage>
</organism>
<comment type="caution">
    <text evidence="1">The sequence shown here is derived from an EMBL/GenBank/DDBJ whole genome shotgun (WGS) entry which is preliminary data.</text>
</comment>
<accession>A0A699YMW0</accession>
<proteinExistence type="predicted"/>
<dbReference type="AlphaFoldDB" id="A0A699YMW0"/>
<dbReference type="EMBL" id="BLLF01000404">
    <property type="protein sequence ID" value="GFH11443.1"/>
    <property type="molecule type" value="Genomic_DNA"/>
</dbReference>
<feature type="non-terminal residue" evidence="1">
    <location>
        <position position="1"/>
    </location>
</feature>
<keyword evidence="2" id="KW-1185">Reference proteome</keyword>
<reference evidence="1 2" key="1">
    <citation type="submission" date="2020-02" db="EMBL/GenBank/DDBJ databases">
        <title>Draft genome sequence of Haematococcus lacustris strain NIES-144.</title>
        <authorList>
            <person name="Morimoto D."/>
            <person name="Nakagawa S."/>
            <person name="Yoshida T."/>
            <person name="Sawayama S."/>
        </authorList>
    </citation>
    <scope>NUCLEOTIDE SEQUENCE [LARGE SCALE GENOMIC DNA]</scope>
    <source>
        <strain evidence="1 2">NIES-144</strain>
    </source>
</reference>
<evidence type="ECO:0000313" key="2">
    <source>
        <dbReference type="Proteomes" id="UP000485058"/>
    </source>
</evidence>
<dbReference type="Proteomes" id="UP000485058">
    <property type="component" value="Unassembled WGS sequence"/>
</dbReference>
<gene>
    <name evidence="1" type="ORF">HaLaN_06938</name>
</gene>
<evidence type="ECO:0000313" key="1">
    <source>
        <dbReference type="EMBL" id="GFH11443.1"/>
    </source>
</evidence>